<dbReference type="STRING" id="1160509.A0A3N4IPE5"/>
<feature type="region of interest" description="Disordered" evidence="2">
    <location>
        <begin position="52"/>
        <end position="72"/>
    </location>
</feature>
<feature type="compositionally biased region" description="Basic and acidic residues" evidence="2">
    <location>
        <begin position="1"/>
        <end position="10"/>
    </location>
</feature>
<dbReference type="GO" id="GO:0003729">
    <property type="term" value="F:mRNA binding"/>
    <property type="evidence" value="ECO:0007669"/>
    <property type="project" value="TreeGrafter"/>
</dbReference>
<dbReference type="PANTHER" id="PTHR31027:SF2">
    <property type="entry name" value="LEBERCILIN DOMAIN-CONTAINING PROTEIN"/>
    <property type="match status" value="1"/>
</dbReference>
<protein>
    <recommendedName>
        <fullName evidence="5">Nuclear segregation protein Bfr1</fullName>
    </recommendedName>
</protein>
<dbReference type="OrthoDB" id="2195113at2759"/>
<dbReference type="GO" id="GO:0042175">
    <property type="term" value="C:nuclear outer membrane-endoplasmic reticulum membrane network"/>
    <property type="evidence" value="ECO:0007669"/>
    <property type="project" value="TreeGrafter"/>
</dbReference>
<evidence type="ECO:0000313" key="3">
    <source>
        <dbReference type="EMBL" id="RPA86101.1"/>
    </source>
</evidence>
<feature type="region of interest" description="Disordered" evidence="2">
    <location>
        <begin position="354"/>
        <end position="394"/>
    </location>
</feature>
<reference evidence="3 4" key="1">
    <citation type="journal article" date="2018" name="Nat. Ecol. Evol.">
        <title>Pezizomycetes genomes reveal the molecular basis of ectomycorrhizal truffle lifestyle.</title>
        <authorList>
            <person name="Murat C."/>
            <person name="Payen T."/>
            <person name="Noel B."/>
            <person name="Kuo A."/>
            <person name="Morin E."/>
            <person name="Chen J."/>
            <person name="Kohler A."/>
            <person name="Krizsan K."/>
            <person name="Balestrini R."/>
            <person name="Da Silva C."/>
            <person name="Montanini B."/>
            <person name="Hainaut M."/>
            <person name="Levati E."/>
            <person name="Barry K.W."/>
            <person name="Belfiori B."/>
            <person name="Cichocki N."/>
            <person name="Clum A."/>
            <person name="Dockter R.B."/>
            <person name="Fauchery L."/>
            <person name="Guy J."/>
            <person name="Iotti M."/>
            <person name="Le Tacon F."/>
            <person name="Lindquist E.A."/>
            <person name="Lipzen A."/>
            <person name="Malagnac F."/>
            <person name="Mello A."/>
            <person name="Molinier V."/>
            <person name="Miyauchi S."/>
            <person name="Poulain J."/>
            <person name="Riccioni C."/>
            <person name="Rubini A."/>
            <person name="Sitrit Y."/>
            <person name="Splivallo R."/>
            <person name="Traeger S."/>
            <person name="Wang M."/>
            <person name="Zifcakova L."/>
            <person name="Wipf D."/>
            <person name="Zambonelli A."/>
            <person name="Paolocci F."/>
            <person name="Nowrousian M."/>
            <person name="Ottonello S."/>
            <person name="Baldrian P."/>
            <person name="Spatafora J.W."/>
            <person name="Henrissat B."/>
            <person name="Nagy L.G."/>
            <person name="Aury J.M."/>
            <person name="Wincker P."/>
            <person name="Grigoriev I.V."/>
            <person name="Bonfante P."/>
            <person name="Martin F.M."/>
        </authorList>
    </citation>
    <scope>NUCLEOTIDE SEQUENCE [LARGE SCALE GENOMIC DNA]</scope>
    <source>
        <strain evidence="3 4">RN42</strain>
    </source>
</reference>
<feature type="region of interest" description="Disordered" evidence="2">
    <location>
        <begin position="1"/>
        <end position="35"/>
    </location>
</feature>
<evidence type="ECO:0000256" key="1">
    <source>
        <dbReference type="SAM" id="Coils"/>
    </source>
</evidence>
<feature type="compositionally biased region" description="Basic and acidic residues" evidence="2">
    <location>
        <begin position="19"/>
        <end position="35"/>
    </location>
</feature>
<dbReference type="GO" id="GO:0008298">
    <property type="term" value="P:intracellular mRNA localization"/>
    <property type="evidence" value="ECO:0007669"/>
    <property type="project" value="TreeGrafter"/>
</dbReference>
<organism evidence="3 4">
    <name type="scientific">Ascobolus immersus RN42</name>
    <dbReference type="NCBI Taxonomy" id="1160509"/>
    <lineage>
        <taxon>Eukaryota</taxon>
        <taxon>Fungi</taxon>
        <taxon>Dikarya</taxon>
        <taxon>Ascomycota</taxon>
        <taxon>Pezizomycotina</taxon>
        <taxon>Pezizomycetes</taxon>
        <taxon>Pezizales</taxon>
        <taxon>Ascobolaceae</taxon>
        <taxon>Ascobolus</taxon>
    </lineage>
</organism>
<gene>
    <name evidence="3" type="ORF">BJ508DRAFT_204474</name>
</gene>
<evidence type="ECO:0000313" key="4">
    <source>
        <dbReference type="Proteomes" id="UP000275078"/>
    </source>
</evidence>
<dbReference type="PANTHER" id="PTHR31027">
    <property type="entry name" value="NUCLEAR SEGREGATION PROTEIN BFR1"/>
    <property type="match status" value="1"/>
</dbReference>
<dbReference type="Proteomes" id="UP000275078">
    <property type="component" value="Unassembled WGS sequence"/>
</dbReference>
<name>A0A3N4IPE5_ASCIM</name>
<feature type="coiled-coil region" evidence="1">
    <location>
        <begin position="421"/>
        <end position="448"/>
    </location>
</feature>
<dbReference type="EMBL" id="ML119650">
    <property type="protein sequence ID" value="RPA86101.1"/>
    <property type="molecule type" value="Genomic_DNA"/>
</dbReference>
<keyword evidence="1" id="KW-0175">Coiled coil</keyword>
<dbReference type="AlphaFoldDB" id="A0A3N4IPE5"/>
<evidence type="ECO:0008006" key="5">
    <source>
        <dbReference type="Google" id="ProtNLM"/>
    </source>
</evidence>
<evidence type="ECO:0000256" key="2">
    <source>
        <dbReference type="SAM" id="MobiDB-lite"/>
    </source>
</evidence>
<accession>A0A3N4IPE5</accession>
<sequence>MATEAPKKDVVVLPTTKPTKPDDAKFKEEKEQARKELDEAQAALNAVKAKIDLVQPKRDGPPSETQKRQQALKKELNEIKAQQATHKGSGNKIKEEIAALDADLKVKFAEQKKRKDALPFKTLNELNNAIDRLEREVESGKMRIVEEKRALDNISRMKKQRRNFDDIEAAEKRIAEIRAQIDQRKQTLADPEVKKLSERYDEVAKELADIKKQQEDAYSNLNALRDERTALQKVQNEKFQALRKIQDDFTKARQAYKKWEDEYYKAKKERLALQKKQEERERLRKIAEEKLEEASAPAFEEDIHRCETLIAYFDPSSPEAQTKKSKASLLASKPELQLEQSKLRTIDDSEFKGAKALAKKEDREEEYFMGGGGGKKKGKKGGKKDTSAASAESPAVATKFNLPYGVLESCVEAKITPPSSQAEVASTLEKLRENLARYKRDQKEQTEKVSIFT</sequence>
<dbReference type="InterPro" id="IPR039604">
    <property type="entry name" value="Bfr1"/>
</dbReference>
<dbReference type="GO" id="GO:1990904">
    <property type="term" value="C:ribonucleoprotein complex"/>
    <property type="evidence" value="ECO:0007669"/>
    <property type="project" value="TreeGrafter"/>
</dbReference>
<dbReference type="GO" id="GO:0005783">
    <property type="term" value="C:endoplasmic reticulum"/>
    <property type="evidence" value="ECO:0007669"/>
    <property type="project" value="TreeGrafter"/>
</dbReference>
<proteinExistence type="predicted"/>
<feature type="coiled-coil region" evidence="1">
    <location>
        <begin position="123"/>
        <end position="293"/>
    </location>
</feature>
<keyword evidence="4" id="KW-1185">Reference proteome</keyword>